<dbReference type="InterPro" id="IPR000515">
    <property type="entry name" value="MetI-like"/>
</dbReference>
<dbReference type="Proteomes" id="UP000265848">
    <property type="component" value="Unassembled WGS sequence"/>
</dbReference>
<evidence type="ECO:0000313" key="11">
    <source>
        <dbReference type="Proteomes" id="UP000265848"/>
    </source>
</evidence>
<dbReference type="EMBL" id="QWJJ01000014">
    <property type="protein sequence ID" value="RII37807.1"/>
    <property type="molecule type" value="Genomic_DNA"/>
</dbReference>
<evidence type="ECO:0000256" key="5">
    <source>
        <dbReference type="ARBA" id="ARBA00022692"/>
    </source>
</evidence>
<evidence type="ECO:0000256" key="7">
    <source>
        <dbReference type="ARBA" id="ARBA00023136"/>
    </source>
</evidence>
<accession>A0A399IZC4</accession>
<evidence type="ECO:0000256" key="2">
    <source>
        <dbReference type="ARBA" id="ARBA00022448"/>
    </source>
</evidence>
<evidence type="ECO:0000313" key="10">
    <source>
        <dbReference type="EMBL" id="RII37807.1"/>
    </source>
</evidence>
<dbReference type="Pfam" id="PF00528">
    <property type="entry name" value="BPD_transp_1"/>
    <property type="match status" value="1"/>
</dbReference>
<keyword evidence="2 8" id="KW-0813">Transport</keyword>
<feature type="transmembrane region" description="Helical" evidence="8">
    <location>
        <begin position="534"/>
        <end position="553"/>
    </location>
</feature>
<dbReference type="PANTHER" id="PTHR43357">
    <property type="entry name" value="INNER MEMBRANE ABC TRANSPORTER PERMEASE PROTEIN YDCV"/>
    <property type="match status" value="1"/>
</dbReference>
<name>A0A399IZC4_9RHOB</name>
<evidence type="ECO:0000256" key="6">
    <source>
        <dbReference type="ARBA" id="ARBA00022989"/>
    </source>
</evidence>
<evidence type="ECO:0000256" key="1">
    <source>
        <dbReference type="ARBA" id="ARBA00004429"/>
    </source>
</evidence>
<dbReference type="GO" id="GO:0055085">
    <property type="term" value="P:transmembrane transport"/>
    <property type="evidence" value="ECO:0007669"/>
    <property type="project" value="InterPro"/>
</dbReference>
<dbReference type="PROSITE" id="PS50928">
    <property type="entry name" value="ABC_TM1"/>
    <property type="match status" value="2"/>
</dbReference>
<feature type="transmembrane region" description="Helical" evidence="8">
    <location>
        <begin position="158"/>
        <end position="175"/>
    </location>
</feature>
<feature type="transmembrane region" description="Helical" evidence="8">
    <location>
        <begin position="25"/>
        <end position="51"/>
    </location>
</feature>
<dbReference type="GO" id="GO:0005886">
    <property type="term" value="C:plasma membrane"/>
    <property type="evidence" value="ECO:0007669"/>
    <property type="project" value="UniProtKB-SubCell"/>
</dbReference>
<keyword evidence="4" id="KW-0997">Cell inner membrane</keyword>
<evidence type="ECO:0000259" key="9">
    <source>
        <dbReference type="PROSITE" id="PS50928"/>
    </source>
</evidence>
<dbReference type="PANTHER" id="PTHR43357:SF3">
    <property type="entry name" value="FE(3+)-TRANSPORT SYSTEM PERMEASE PROTEIN FBPB 2"/>
    <property type="match status" value="1"/>
</dbReference>
<evidence type="ECO:0000256" key="8">
    <source>
        <dbReference type="RuleBase" id="RU363032"/>
    </source>
</evidence>
<dbReference type="FunFam" id="1.10.3720.10:FF:000088">
    <property type="entry name" value="Iron(III) ABC transporter, permease protein"/>
    <property type="match status" value="1"/>
</dbReference>
<dbReference type="SUPFAM" id="SSF161098">
    <property type="entry name" value="MetI-like"/>
    <property type="match status" value="2"/>
</dbReference>
<organism evidence="10 11">
    <name type="scientific">Pseudooceanicola sediminis</name>
    <dbReference type="NCBI Taxonomy" id="2211117"/>
    <lineage>
        <taxon>Bacteria</taxon>
        <taxon>Pseudomonadati</taxon>
        <taxon>Pseudomonadota</taxon>
        <taxon>Alphaproteobacteria</taxon>
        <taxon>Rhodobacterales</taxon>
        <taxon>Paracoccaceae</taxon>
        <taxon>Pseudooceanicola</taxon>
    </lineage>
</organism>
<dbReference type="CDD" id="cd06261">
    <property type="entry name" value="TM_PBP2"/>
    <property type="match status" value="2"/>
</dbReference>
<dbReference type="RefSeq" id="WP_119400000.1">
    <property type="nucleotide sequence ID" value="NZ_QWJJ01000014.1"/>
</dbReference>
<proteinExistence type="inferred from homology"/>
<feature type="transmembrane region" description="Helical" evidence="8">
    <location>
        <begin position="381"/>
        <end position="406"/>
    </location>
</feature>
<feature type="domain" description="ABC transmembrane type-1" evidence="9">
    <location>
        <begin position="68"/>
        <end position="273"/>
    </location>
</feature>
<feature type="transmembrane region" description="Helical" evidence="8">
    <location>
        <begin position="106"/>
        <end position="124"/>
    </location>
</feature>
<keyword evidence="5 8" id="KW-0812">Transmembrane</keyword>
<dbReference type="OrthoDB" id="9790211at2"/>
<feature type="transmembrane region" description="Helical" evidence="8">
    <location>
        <begin position="202"/>
        <end position="223"/>
    </location>
</feature>
<comment type="subcellular location">
    <subcellularLocation>
        <location evidence="1">Cell inner membrane</location>
        <topology evidence="1">Multi-pass membrane protein</topology>
    </subcellularLocation>
    <subcellularLocation>
        <location evidence="8">Cell membrane</location>
        <topology evidence="8">Multi-pass membrane protein</topology>
    </subcellularLocation>
</comment>
<evidence type="ECO:0000256" key="3">
    <source>
        <dbReference type="ARBA" id="ARBA00022475"/>
    </source>
</evidence>
<keyword evidence="11" id="KW-1185">Reference proteome</keyword>
<dbReference type="AlphaFoldDB" id="A0A399IZC4"/>
<feature type="domain" description="ABC transmembrane type-1" evidence="9">
    <location>
        <begin position="346"/>
        <end position="552"/>
    </location>
</feature>
<evidence type="ECO:0000256" key="4">
    <source>
        <dbReference type="ARBA" id="ARBA00022519"/>
    </source>
</evidence>
<feature type="transmembrane region" description="Helical" evidence="8">
    <location>
        <begin position="426"/>
        <end position="447"/>
    </location>
</feature>
<feature type="transmembrane region" description="Helical" evidence="8">
    <location>
        <begin position="71"/>
        <end position="94"/>
    </location>
</feature>
<keyword evidence="7 8" id="KW-0472">Membrane</keyword>
<dbReference type="Gene3D" id="1.10.3720.10">
    <property type="entry name" value="MetI-like"/>
    <property type="match status" value="2"/>
</dbReference>
<comment type="similarity">
    <text evidence="8">Belongs to the binding-protein-dependent transport system permease family.</text>
</comment>
<keyword evidence="6 8" id="KW-1133">Transmembrane helix</keyword>
<feature type="transmembrane region" description="Helical" evidence="8">
    <location>
        <begin position="256"/>
        <end position="274"/>
    </location>
</feature>
<gene>
    <name evidence="10" type="ORF">DL237_15530</name>
</gene>
<sequence length="557" mass="59359">MQRNASSSSFPAIGAARRWLRNTGLWSIGAALIALVVLGPILSVLWTALWPEENIWPHLVATTLPRYLSNSLILMASVGALTAATGTGAAWLITRYRFPASRWLEYLLLLPLAIPAYIGAYALVDFLEYAGPLQTGLRGLFGWSSARDYWFPDIRSKTGAIIVLSASLYPYVYLLSRAAFREQSGGAEEVAMSLGKGPFARFWSIGLPMARPAIAAAVAIVMMETVNDFGTVDYFAVQTLTTGIFSVWLQSYNAGGAAQIACVILGLVVALVLLEKSSRRRLHFYTLSSRHRPVTRVHLPGWQGRVATVLCAFPFVLGFVLPCGVILSHALSQSGGWSDPGLLRALVHTVTVCGIAAVVTVLAAVFLVYGVRVSGAGLPKLLMPVTTIGYAAPGAVLAVGILIPLALMDHRLADAVAAVTGHDPGLVLTGTAFAVVLAYCVRFFAIAQGAADSAMGRVPPSLPMAARSLGRNRAATLREVHFPLIRGSLASALLLVFVDCVKELPATLLLRPFNYDTLATRVFEKASLERLGEAAPAAVLVILVGLCAVGLLARTNR</sequence>
<feature type="transmembrane region" description="Helical" evidence="8">
    <location>
        <begin position="306"/>
        <end position="327"/>
    </location>
</feature>
<comment type="caution">
    <text evidence="10">The sequence shown here is derived from an EMBL/GenBank/DDBJ whole genome shotgun (WGS) entry which is preliminary data.</text>
</comment>
<protein>
    <submittedName>
        <fullName evidence="10">Iron ABC transporter permease</fullName>
    </submittedName>
</protein>
<reference evidence="10 11" key="1">
    <citation type="submission" date="2018-08" db="EMBL/GenBank/DDBJ databases">
        <title>Pseudooceanicola sediminis CY03 in the family Rhodobacteracea.</title>
        <authorList>
            <person name="Zhang Y.-J."/>
        </authorList>
    </citation>
    <scope>NUCLEOTIDE SEQUENCE [LARGE SCALE GENOMIC DNA]</scope>
    <source>
        <strain evidence="10 11">CY03</strain>
    </source>
</reference>
<dbReference type="InterPro" id="IPR035906">
    <property type="entry name" value="MetI-like_sf"/>
</dbReference>
<keyword evidence="3" id="KW-1003">Cell membrane</keyword>
<feature type="transmembrane region" description="Helical" evidence="8">
    <location>
        <begin position="347"/>
        <end position="369"/>
    </location>
</feature>